<name>D4F240_EDWTA</name>
<organism evidence="1 2">
    <name type="scientific">Edwardsiella tarda ATCC 23685</name>
    <dbReference type="NCBI Taxonomy" id="500638"/>
    <lineage>
        <taxon>Bacteria</taxon>
        <taxon>Pseudomonadati</taxon>
        <taxon>Pseudomonadota</taxon>
        <taxon>Gammaproteobacteria</taxon>
        <taxon>Enterobacterales</taxon>
        <taxon>Hafniaceae</taxon>
        <taxon>Edwardsiella</taxon>
    </lineage>
</organism>
<sequence length="43" mass="5239">MFLSLDTSKRRRRNNLSFWFYPILQNNLLSISRSMRRLTTAMC</sequence>
<evidence type="ECO:0000313" key="1">
    <source>
        <dbReference type="EMBL" id="EFE24153.1"/>
    </source>
</evidence>
<comment type="caution">
    <text evidence="1">The sequence shown here is derived from an EMBL/GenBank/DDBJ whole genome shotgun (WGS) entry which is preliminary data.</text>
</comment>
<evidence type="ECO:0000313" key="2">
    <source>
        <dbReference type="Proteomes" id="UP000003692"/>
    </source>
</evidence>
<accession>D4F240</accession>
<dbReference type="HOGENOM" id="CLU_3232869_0_0_6"/>
<dbReference type="Proteomes" id="UP000003692">
    <property type="component" value="Unassembled WGS sequence"/>
</dbReference>
<reference evidence="1 2" key="1">
    <citation type="submission" date="2010-02" db="EMBL/GenBank/DDBJ databases">
        <authorList>
            <person name="Weinstock G."/>
            <person name="Sodergren E."/>
            <person name="Clifton S."/>
            <person name="Fulton L."/>
            <person name="Fulton B."/>
            <person name="Courtney L."/>
            <person name="Fronick C."/>
            <person name="Harrison M."/>
            <person name="Strong C."/>
            <person name="Farmer C."/>
            <person name="Delahaunty K."/>
            <person name="Markovic C."/>
            <person name="Hall O."/>
            <person name="Minx P."/>
            <person name="Tomlinson C."/>
            <person name="Mitreva M."/>
            <person name="Nelson J."/>
            <person name="Hou S."/>
            <person name="Wollam A."/>
            <person name="Pepin K.H."/>
            <person name="Johnson M."/>
            <person name="Bhonagiri V."/>
            <person name="Zhang X."/>
            <person name="Suruliraj S."/>
            <person name="Warren W."/>
            <person name="Chinwalla A."/>
            <person name="Mardis E.R."/>
            <person name="Wilson R.K."/>
        </authorList>
    </citation>
    <scope>NUCLEOTIDE SEQUENCE [LARGE SCALE GENOMIC DNA]</scope>
    <source>
        <strain evidence="1 2">ATCC 23685</strain>
    </source>
</reference>
<dbReference type="AlphaFoldDB" id="D4F240"/>
<proteinExistence type="predicted"/>
<dbReference type="EMBL" id="ADGK01000030">
    <property type="protein sequence ID" value="EFE24153.1"/>
    <property type="molecule type" value="Genomic_DNA"/>
</dbReference>
<protein>
    <submittedName>
        <fullName evidence="1">Uncharacterized protein</fullName>
    </submittedName>
</protein>
<gene>
    <name evidence="1" type="ORF">EDWATA_00784</name>
</gene>